<dbReference type="Proteomes" id="UP001321760">
    <property type="component" value="Unassembled WGS sequence"/>
</dbReference>
<dbReference type="AlphaFoldDB" id="A0AAV9GKQ0"/>
<evidence type="ECO:0000313" key="3">
    <source>
        <dbReference type="Proteomes" id="UP001321760"/>
    </source>
</evidence>
<evidence type="ECO:0000256" key="1">
    <source>
        <dbReference type="SAM" id="MobiDB-lite"/>
    </source>
</evidence>
<feature type="region of interest" description="Disordered" evidence="1">
    <location>
        <begin position="110"/>
        <end position="202"/>
    </location>
</feature>
<dbReference type="EMBL" id="MU865946">
    <property type="protein sequence ID" value="KAK4447922.1"/>
    <property type="molecule type" value="Genomic_DNA"/>
</dbReference>
<feature type="compositionally biased region" description="Polar residues" evidence="1">
    <location>
        <begin position="127"/>
        <end position="136"/>
    </location>
</feature>
<sequence length="202" mass="22098">MTPPGIAYASPGYRQYGFHTPQSTLHRIPIRVNEQGHDCTPIPHSHSSKVGTKAVKQTRPSVSAHEPHFHPTPAHMYRYFLPATSCCAACPPGSRFFRHAPSRFDIQGRISAWSGPTGRPSPTTSPNLHGTGTTGEQRIINLPSPPHAHHNDPSSRPRPSDQLTRHNPAGQPTSLPSPQLPTGQLHGRQSPQRPSLMAWPTK</sequence>
<gene>
    <name evidence="2" type="ORF">QBC34DRAFT_121890</name>
</gene>
<feature type="compositionally biased region" description="Low complexity" evidence="1">
    <location>
        <begin position="114"/>
        <end position="126"/>
    </location>
</feature>
<evidence type="ECO:0000313" key="2">
    <source>
        <dbReference type="EMBL" id="KAK4447922.1"/>
    </source>
</evidence>
<protein>
    <submittedName>
        <fullName evidence="2">Uncharacterized protein</fullName>
    </submittedName>
</protein>
<organism evidence="2 3">
    <name type="scientific">Podospora aff. communis PSN243</name>
    <dbReference type="NCBI Taxonomy" id="3040156"/>
    <lineage>
        <taxon>Eukaryota</taxon>
        <taxon>Fungi</taxon>
        <taxon>Dikarya</taxon>
        <taxon>Ascomycota</taxon>
        <taxon>Pezizomycotina</taxon>
        <taxon>Sordariomycetes</taxon>
        <taxon>Sordariomycetidae</taxon>
        <taxon>Sordariales</taxon>
        <taxon>Podosporaceae</taxon>
        <taxon>Podospora</taxon>
    </lineage>
</organism>
<name>A0AAV9GKQ0_9PEZI</name>
<accession>A0AAV9GKQ0</accession>
<proteinExistence type="predicted"/>
<feature type="compositionally biased region" description="Polar residues" evidence="1">
    <location>
        <begin position="170"/>
        <end position="193"/>
    </location>
</feature>
<keyword evidence="3" id="KW-1185">Reference proteome</keyword>
<comment type="caution">
    <text evidence="2">The sequence shown here is derived from an EMBL/GenBank/DDBJ whole genome shotgun (WGS) entry which is preliminary data.</text>
</comment>
<reference evidence="2" key="2">
    <citation type="submission" date="2023-05" db="EMBL/GenBank/DDBJ databases">
        <authorList>
            <consortium name="Lawrence Berkeley National Laboratory"/>
            <person name="Steindorff A."/>
            <person name="Hensen N."/>
            <person name="Bonometti L."/>
            <person name="Westerberg I."/>
            <person name="Brannstrom I.O."/>
            <person name="Guillou S."/>
            <person name="Cros-Aarteil S."/>
            <person name="Calhoun S."/>
            <person name="Haridas S."/>
            <person name="Kuo A."/>
            <person name="Mondo S."/>
            <person name="Pangilinan J."/>
            <person name="Riley R."/>
            <person name="Labutti K."/>
            <person name="Andreopoulos B."/>
            <person name="Lipzen A."/>
            <person name="Chen C."/>
            <person name="Yanf M."/>
            <person name="Daum C."/>
            <person name="Ng V."/>
            <person name="Clum A."/>
            <person name="Ohm R."/>
            <person name="Martin F."/>
            <person name="Silar P."/>
            <person name="Natvig D."/>
            <person name="Lalanne C."/>
            <person name="Gautier V."/>
            <person name="Ament-Velasquez S.L."/>
            <person name="Kruys A."/>
            <person name="Hutchinson M.I."/>
            <person name="Powell A.J."/>
            <person name="Barry K."/>
            <person name="Miller A.N."/>
            <person name="Grigoriev I.V."/>
            <person name="Debuchy R."/>
            <person name="Gladieux P."/>
            <person name="Thoren M.H."/>
            <person name="Johannesson H."/>
        </authorList>
    </citation>
    <scope>NUCLEOTIDE SEQUENCE</scope>
    <source>
        <strain evidence="2">PSN243</strain>
    </source>
</reference>
<reference evidence="2" key="1">
    <citation type="journal article" date="2023" name="Mol. Phylogenet. Evol.">
        <title>Genome-scale phylogeny and comparative genomics of the fungal order Sordariales.</title>
        <authorList>
            <person name="Hensen N."/>
            <person name="Bonometti L."/>
            <person name="Westerberg I."/>
            <person name="Brannstrom I.O."/>
            <person name="Guillou S."/>
            <person name="Cros-Aarteil S."/>
            <person name="Calhoun S."/>
            <person name="Haridas S."/>
            <person name="Kuo A."/>
            <person name="Mondo S."/>
            <person name="Pangilinan J."/>
            <person name="Riley R."/>
            <person name="LaButti K."/>
            <person name="Andreopoulos B."/>
            <person name="Lipzen A."/>
            <person name="Chen C."/>
            <person name="Yan M."/>
            <person name="Daum C."/>
            <person name="Ng V."/>
            <person name="Clum A."/>
            <person name="Steindorff A."/>
            <person name="Ohm R.A."/>
            <person name="Martin F."/>
            <person name="Silar P."/>
            <person name="Natvig D.O."/>
            <person name="Lalanne C."/>
            <person name="Gautier V."/>
            <person name="Ament-Velasquez S.L."/>
            <person name="Kruys A."/>
            <person name="Hutchinson M.I."/>
            <person name="Powell A.J."/>
            <person name="Barry K."/>
            <person name="Miller A.N."/>
            <person name="Grigoriev I.V."/>
            <person name="Debuchy R."/>
            <person name="Gladieux P."/>
            <person name="Hiltunen Thoren M."/>
            <person name="Johannesson H."/>
        </authorList>
    </citation>
    <scope>NUCLEOTIDE SEQUENCE</scope>
    <source>
        <strain evidence="2">PSN243</strain>
    </source>
</reference>
<feature type="compositionally biased region" description="Basic and acidic residues" evidence="1">
    <location>
        <begin position="149"/>
        <end position="159"/>
    </location>
</feature>